<organism evidence="3 4">
    <name type="scientific">Aeromonas hydrophila</name>
    <dbReference type="NCBI Taxonomy" id="644"/>
    <lineage>
        <taxon>Bacteria</taxon>
        <taxon>Pseudomonadati</taxon>
        <taxon>Pseudomonadota</taxon>
        <taxon>Gammaproteobacteria</taxon>
        <taxon>Aeromonadales</taxon>
        <taxon>Aeromonadaceae</taxon>
        <taxon>Aeromonas</taxon>
    </lineage>
</organism>
<keyword evidence="1" id="KW-0472">Membrane</keyword>
<evidence type="ECO:0000313" key="3">
    <source>
        <dbReference type="EMBL" id="HAT6342876.1"/>
    </source>
</evidence>
<evidence type="ECO:0000256" key="1">
    <source>
        <dbReference type="SAM" id="Phobius"/>
    </source>
</evidence>
<name>A0AAD3YJ33_AERHY</name>
<reference evidence="3" key="2">
    <citation type="submission" date="2020-01" db="EMBL/GenBank/DDBJ databases">
        <authorList>
            <consortium name="NCBI Pathogen Detection Project"/>
        </authorList>
    </citation>
    <scope>NUCLEOTIDE SEQUENCE</scope>
    <source>
        <strain evidence="3">OLC2673_Aeromonas</strain>
    </source>
</reference>
<feature type="domain" description="Acyltransferase 3" evidence="2">
    <location>
        <begin position="10"/>
        <end position="339"/>
    </location>
</feature>
<dbReference type="InterPro" id="IPR002656">
    <property type="entry name" value="Acyl_transf_3_dom"/>
</dbReference>
<feature type="transmembrane region" description="Helical" evidence="1">
    <location>
        <begin position="183"/>
        <end position="201"/>
    </location>
</feature>
<keyword evidence="1" id="KW-0812">Transmembrane</keyword>
<accession>A0AAD3YJ33</accession>
<feature type="transmembrane region" description="Helical" evidence="1">
    <location>
        <begin position="327"/>
        <end position="348"/>
    </location>
</feature>
<dbReference type="Pfam" id="PF01757">
    <property type="entry name" value="Acyl_transf_3"/>
    <property type="match status" value="1"/>
</dbReference>
<reference evidence="3" key="1">
    <citation type="journal article" date="2018" name="Genome Biol.">
        <title>SKESA: strategic k-mer extension for scrupulous assemblies.</title>
        <authorList>
            <person name="Souvorov A."/>
            <person name="Agarwala R."/>
            <person name="Lipman D.J."/>
        </authorList>
    </citation>
    <scope>NUCLEOTIDE SEQUENCE</scope>
    <source>
        <strain evidence="3">OLC2673_Aeromonas</strain>
    </source>
</reference>
<dbReference type="Proteomes" id="UP000859505">
    <property type="component" value="Unassembled WGS sequence"/>
</dbReference>
<protein>
    <recommendedName>
        <fullName evidence="2">Acyltransferase 3 domain-containing protein</fullName>
    </recommendedName>
</protein>
<evidence type="ECO:0000259" key="2">
    <source>
        <dbReference type="Pfam" id="PF01757"/>
    </source>
</evidence>
<dbReference type="GO" id="GO:0016747">
    <property type="term" value="F:acyltransferase activity, transferring groups other than amino-acyl groups"/>
    <property type="evidence" value="ECO:0007669"/>
    <property type="project" value="InterPro"/>
</dbReference>
<feature type="transmembrane region" description="Helical" evidence="1">
    <location>
        <begin position="208"/>
        <end position="227"/>
    </location>
</feature>
<feature type="transmembrane region" description="Helical" evidence="1">
    <location>
        <begin position="32"/>
        <end position="54"/>
    </location>
</feature>
<sequence length="366" mass="41506">MLLNEMEQRAAINYAKAIGIIYVVSGHLPNSIFNIITPYMFHMPLFFFLGGMLFKLKDGKSFARVLVSKFIVYIIVTYTIIGLLSIVLNKYFGFVSIPSPFEGGVLHTLNNIFSSNFHNNNLFLVAWFLFAYMVSLVVLQLVCYAVRNVNPSKSSAFLAVLGLASGWIGIDYLSVLYKSSGNILYHYACEFSVAFMFMALGKSISKSIFKLMNLNIAIVLFITIITLKYSGFTSDIVMSWSGYNHSAILTIIQVTGCIYLVMFMSSILSKTDYRRLSSFLGENTKSIMSYHFTVFIVIDWVLGQFFYLDYKSASALGGRFPQESYYAVYMVSALVVPVYCGMVWNRLISYIQGWQLLYKLRAKIFT</sequence>
<feature type="transmembrane region" description="Helical" evidence="1">
    <location>
        <begin position="247"/>
        <end position="268"/>
    </location>
</feature>
<feature type="transmembrane region" description="Helical" evidence="1">
    <location>
        <begin position="156"/>
        <end position="177"/>
    </location>
</feature>
<gene>
    <name evidence="3" type="ORF">JAJ28_000555</name>
</gene>
<evidence type="ECO:0000313" key="4">
    <source>
        <dbReference type="Proteomes" id="UP000859505"/>
    </source>
</evidence>
<dbReference type="EMBL" id="DACTUL010000003">
    <property type="protein sequence ID" value="HAT6342876.1"/>
    <property type="molecule type" value="Genomic_DNA"/>
</dbReference>
<feature type="transmembrane region" description="Helical" evidence="1">
    <location>
        <begin position="289"/>
        <end position="307"/>
    </location>
</feature>
<keyword evidence="1" id="KW-1133">Transmembrane helix</keyword>
<dbReference type="AlphaFoldDB" id="A0AAD3YJ33"/>
<feature type="transmembrane region" description="Helical" evidence="1">
    <location>
        <begin position="122"/>
        <end position="144"/>
    </location>
</feature>
<comment type="caution">
    <text evidence="3">The sequence shown here is derived from an EMBL/GenBank/DDBJ whole genome shotgun (WGS) entry which is preliminary data.</text>
</comment>
<proteinExistence type="predicted"/>
<feature type="transmembrane region" description="Helical" evidence="1">
    <location>
        <begin position="66"/>
        <end position="88"/>
    </location>
</feature>